<reference evidence="6 7" key="1">
    <citation type="submission" date="2017-05" db="EMBL/GenBank/DDBJ databases">
        <authorList>
            <person name="Song R."/>
            <person name="Chenine A.L."/>
            <person name="Ruprecht R.M."/>
        </authorList>
    </citation>
    <scope>NUCLEOTIDE SEQUENCE [LARGE SCALE GENOMIC DNA]</scope>
    <source>
        <strain evidence="6 7">ARLG1955</strain>
    </source>
</reference>
<evidence type="ECO:0000256" key="3">
    <source>
        <dbReference type="ARBA" id="ARBA00023004"/>
    </source>
</evidence>
<dbReference type="PANTHER" id="PTHR40261:SF1">
    <property type="entry name" value="RIESKE DOMAIN-CONTAINING PROTEIN"/>
    <property type="match status" value="1"/>
</dbReference>
<gene>
    <name evidence="6" type="ORF">CAT59_17380</name>
</gene>
<dbReference type="AlphaFoldDB" id="A0A242U4G6"/>
<sequence length="119" mass="13344">MSNKNIFIAKTSELSQSTAKGISLDGVNDQLFLVMTDTEVAVWVNDCPHNHRPLEYQKDKFLSADGKHIVCYAHSAHFDKVSGECFAGPCKGKKLRKIQHHVIDGEIYIESKSLINLKD</sequence>
<keyword evidence="3" id="KW-0408">Iron</keyword>
<evidence type="ECO:0000256" key="1">
    <source>
        <dbReference type="ARBA" id="ARBA00022714"/>
    </source>
</evidence>
<evidence type="ECO:0000313" key="6">
    <source>
        <dbReference type="EMBL" id="OTU25980.1"/>
    </source>
</evidence>
<dbReference type="GO" id="GO:0046872">
    <property type="term" value="F:metal ion binding"/>
    <property type="evidence" value="ECO:0007669"/>
    <property type="project" value="UniProtKB-KW"/>
</dbReference>
<dbReference type="PROSITE" id="PS51296">
    <property type="entry name" value="RIESKE"/>
    <property type="match status" value="1"/>
</dbReference>
<evidence type="ECO:0000256" key="2">
    <source>
        <dbReference type="ARBA" id="ARBA00022723"/>
    </source>
</evidence>
<feature type="domain" description="Rieske" evidence="5">
    <location>
        <begin position="6"/>
        <end position="109"/>
    </location>
</feature>
<dbReference type="InterPro" id="IPR036922">
    <property type="entry name" value="Rieske_2Fe-2S_sf"/>
</dbReference>
<dbReference type="Proteomes" id="UP000195162">
    <property type="component" value="Unassembled WGS sequence"/>
</dbReference>
<keyword evidence="2" id="KW-0479">Metal-binding</keyword>
<keyword evidence="1" id="KW-0001">2Fe-2S</keyword>
<dbReference type="InterPro" id="IPR017941">
    <property type="entry name" value="Rieske_2Fe-2S"/>
</dbReference>
<dbReference type="Gene3D" id="2.102.10.10">
    <property type="entry name" value="Rieske [2Fe-2S] iron-sulphur domain"/>
    <property type="match status" value="1"/>
</dbReference>
<name>A0A242U4G6_ACIPI</name>
<keyword evidence="4" id="KW-0411">Iron-sulfur</keyword>
<accession>A0A242U4G6</accession>
<protein>
    <submittedName>
        <fullName evidence="6">Ferredoxin</fullName>
    </submittedName>
</protein>
<dbReference type="EMBL" id="NGIR01000032">
    <property type="protein sequence ID" value="OTU25980.1"/>
    <property type="molecule type" value="Genomic_DNA"/>
</dbReference>
<comment type="caution">
    <text evidence="6">The sequence shown here is derived from an EMBL/GenBank/DDBJ whole genome shotgun (WGS) entry which is preliminary data.</text>
</comment>
<proteinExistence type="predicted"/>
<dbReference type="GO" id="GO:0051537">
    <property type="term" value="F:2 iron, 2 sulfur cluster binding"/>
    <property type="evidence" value="ECO:0007669"/>
    <property type="project" value="UniProtKB-KW"/>
</dbReference>
<dbReference type="SUPFAM" id="SSF50022">
    <property type="entry name" value="ISP domain"/>
    <property type="match status" value="1"/>
</dbReference>
<dbReference type="PANTHER" id="PTHR40261">
    <property type="match status" value="1"/>
</dbReference>
<evidence type="ECO:0000259" key="5">
    <source>
        <dbReference type="PROSITE" id="PS51296"/>
    </source>
</evidence>
<evidence type="ECO:0000256" key="4">
    <source>
        <dbReference type="ARBA" id="ARBA00023014"/>
    </source>
</evidence>
<organism evidence="6 7">
    <name type="scientific">Acinetobacter pittii</name>
    <name type="common">Acinetobacter genomosp. 3</name>
    <dbReference type="NCBI Taxonomy" id="48296"/>
    <lineage>
        <taxon>Bacteria</taxon>
        <taxon>Pseudomonadati</taxon>
        <taxon>Pseudomonadota</taxon>
        <taxon>Gammaproteobacteria</taxon>
        <taxon>Moraxellales</taxon>
        <taxon>Moraxellaceae</taxon>
        <taxon>Acinetobacter</taxon>
        <taxon>Acinetobacter calcoaceticus/baumannii complex</taxon>
    </lineage>
</organism>
<dbReference type="RefSeq" id="WP_086376291.1">
    <property type="nucleotide sequence ID" value="NZ_JADVOL010000007.1"/>
</dbReference>
<evidence type="ECO:0000313" key="7">
    <source>
        <dbReference type="Proteomes" id="UP000195162"/>
    </source>
</evidence>
<dbReference type="Pfam" id="PF00355">
    <property type="entry name" value="Rieske"/>
    <property type="match status" value="1"/>
</dbReference>